<sequence>MRIAIIGAGNMGSAIARGLAKGNLVQPEDITVSNPSTGKLDALQAEIPGLNVTTSNVKAAGDADIVFLAVKPKVLEDVLRELPLRNGLIVASVVAGRGINSILDYLSTICPQGNVPDTIFFRIVPNTAAAIGQSMTLVSSLAANPKQRQLMLDLLAPLGPAMWVPEELLNAATALASCGTAYVMKYIQAATQAGIELGLKPQDARRMVTQCVLGAAALLQDNPDAHPATEIEKVCTPGGYTIKGINELEHSGFTSAIIKAIKASI</sequence>
<dbReference type="Proteomes" id="UP000886851">
    <property type="component" value="Unassembled WGS sequence"/>
</dbReference>
<comment type="caution">
    <text evidence="9">The sequence shown here is derived from an EMBL/GenBank/DDBJ whole genome shotgun (WGS) entry which is preliminary data.</text>
</comment>
<dbReference type="EMBL" id="DXCV01000012">
    <property type="protein sequence ID" value="HIY87312.1"/>
    <property type="molecule type" value="Genomic_DNA"/>
</dbReference>
<evidence type="ECO:0000256" key="4">
    <source>
        <dbReference type="HAMAP-Rule" id="MF_01925"/>
    </source>
</evidence>
<reference evidence="9" key="2">
    <citation type="submission" date="2021-04" db="EMBL/GenBank/DDBJ databases">
        <authorList>
            <person name="Gilroy R."/>
        </authorList>
    </citation>
    <scope>NUCLEOTIDE SEQUENCE</scope>
    <source>
        <strain evidence="9">Gambia2-208</strain>
    </source>
</reference>
<organism evidence="9 10">
    <name type="scientific">Candidatus Bacteroides pullicola</name>
    <dbReference type="NCBI Taxonomy" id="2838475"/>
    <lineage>
        <taxon>Bacteria</taxon>
        <taxon>Pseudomonadati</taxon>
        <taxon>Bacteroidota</taxon>
        <taxon>Bacteroidia</taxon>
        <taxon>Bacteroidales</taxon>
        <taxon>Bacteroidaceae</taxon>
        <taxon>Bacteroides</taxon>
    </lineage>
</organism>
<gene>
    <name evidence="4 9" type="primary">proC</name>
    <name evidence="9" type="ORF">H9824_01245</name>
</gene>
<dbReference type="Pfam" id="PF03807">
    <property type="entry name" value="F420_oxidored"/>
    <property type="match status" value="1"/>
</dbReference>
<dbReference type="PIRSF" id="PIRSF000193">
    <property type="entry name" value="Pyrrol-5-carb_rd"/>
    <property type="match status" value="1"/>
</dbReference>
<evidence type="ECO:0000259" key="7">
    <source>
        <dbReference type="Pfam" id="PF03807"/>
    </source>
</evidence>
<dbReference type="FunFam" id="1.10.3730.10:FF:000001">
    <property type="entry name" value="Pyrroline-5-carboxylate reductase"/>
    <property type="match status" value="1"/>
</dbReference>
<evidence type="ECO:0000256" key="5">
    <source>
        <dbReference type="NCBIfam" id="TIGR00112"/>
    </source>
</evidence>
<dbReference type="Pfam" id="PF14748">
    <property type="entry name" value="P5CR_dimer"/>
    <property type="match status" value="1"/>
</dbReference>
<evidence type="ECO:0000256" key="2">
    <source>
        <dbReference type="ARBA" id="ARBA00022857"/>
    </source>
</evidence>
<dbReference type="SUPFAM" id="SSF48179">
    <property type="entry name" value="6-phosphogluconate dehydrogenase C-terminal domain-like"/>
    <property type="match status" value="1"/>
</dbReference>
<evidence type="ECO:0000313" key="10">
    <source>
        <dbReference type="Proteomes" id="UP000886851"/>
    </source>
</evidence>
<keyword evidence="4" id="KW-0641">Proline biosynthesis</keyword>
<keyword evidence="2 4" id="KW-0521">NADP</keyword>
<dbReference type="GO" id="GO:0005737">
    <property type="term" value="C:cytoplasm"/>
    <property type="evidence" value="ECO:0007669"/>
    <property type="project" value="UniProtKB-SubCell"/>
</dbReference>
<dbReference type="GO" id="GO:0055129">
    <property type="term" value="P:L-proline biosynthetic process"/>
    <property type="evidence" value="ECO:0007669"/>
    <property type="project" value="UniProtKB-UniRule"/>
</dbReference>
<dbReference type="PANTHER" id="PTHR11645">
    <property type="entry name" value="PYRROLINE-5-CARBOXYLATE REDUCTASE"/>
    <property type="match status" value="1"/>
</dbReference>
<dbReference type="AlphaFoldDB" id="A0A9D1ZGH3"/>
<keyword evidence="4" id="KW-0028">Amino-acid biosynthesis</keyword>
<dbReference type="Gene3D" id="1.10.3730.10">
    <property type="entry name" value="ProC C-terminal domain-like"/>
    <property type="match status" value="1"/>
</dbReference>
<keyword evidence="4" id="KW-0963">Cytoplasm</keyword>
<keyword evidence="3 4" id="KW-0560">Oxidoreductase</keyword>
<dbReference type="NCBIfam" id="TIGR00112">
    <property type="entry name" value="proC"/>
    <property type="match status" value="1"/>
</dbReference>
<comment type="similarity">
    <text evidence="1 4">Belongs to the pyrroline-5-carboxylate reductase family.</text>
</comment>
<feature type="binding site" evidence="6">
    <location>
        <begin position="6"/>
        <end position="11"/>
    </location>
    <ligand>
        <name>NADP(+)</name>
        <dbReference type="ChEBI" id="CHEBI:58349"/>
    </ligand>
</feature>
<dbReference type="GO" id="GO:0004735">
    <property type="term" value="F:pyrroline-5-carboxylate reductase activity"/>
    <property type="evidence" value="ECO:0007669"/>
    <property type="project" value="UniProtKB-UniRule"/>
</dbReference>
<feature type="binding site" evidence="6">
    <location>
        <begin position="69"/>
        <end position="72"/>
    </location>
    <ligand>
        <name>NADP(+)</name>
        <dbReference type="ChEBI" id="CHEBI:58349"/>
    </ligand>
</feature>
<comment type="function">
    <text evidence="4">Catalyzes the reduction of 1-pyrroline-5-carboxylate (PCA) to L-proline.</text>
</comment>
<accession>A0A9D1ZGH3</accession>
<comment type="subcellular location">
    <subcellularLocation>
        <location evidence="4">Cytoplasm</location>
    </subcellularLocation>
</comment>
<feature type="domain" description="Pyrroline-5-carboxylate reductase catalytic N-terminal" evidence="7">
    <location>
        <begin position="2"/>
        <end position="96"/>
    </location>
</feature>
<feature type="binding site" evidence="6">
    <location>
        <position position="56"/>
    </location>
    <ligand>
        <name>NADPH</name>
        <dbReference type="ChEBI" id="CHEBI:57783"/>
    </ligand>
</feature>
<evidence type="ECO:0000256" key="3">
    <source>
        <dbReference type="ARBA" id="ARBA00023002"/>
    </source>
</evidence>
<dbReference type="EC" id="1.5.1.2" evidence="4 5"/>
<dbReference type="PANTHER" id="PTHR11645:SF0">
    <property type="entry name" value="PYRROLINE-5-CARBOXYLATE REDUCTASE 3"/>
    <property type="match status" value="1"/>
</dbReference>
<protein>
    <recommendedName>
        <fullName evidence="4 5">Pyrroline-5-carboxylate reductase</fullName>
        <shortName evidence="4">P5C reductase</shortName>
        <shortName evidence="4">P5CR</shortName>
        <ecNumber evidence="4 5">1.5.1.2</ecNumber>
    </recommendedName>
    <alternativeName>
        <fullName evidence="4">PCA reductase</fullName>
    </alternativeName>
</protein>
<evidence type="ECO:0000313" key="9">
    <source>
        <dbReference type="EMBL" id="HIY87312.1"/>
    </source>
</evidence>
<dbReference type="HAMAP" id="MF_01925">
    <property type="entry name" value="P5C_reductase"/>
    <property type="match status" value="1"/>
</dbReference>
<comment type="pathway">
    <text evidence="4">Amino-acid biosynthesis; L-proline biosynthesis; L-proline from L-glutamate 5-semialdehyde: step 1/1.</text>
</comment>
<reference evidence="9" key="1">
    <citation type="journal article" date="2021" name="PeerJ">
        <title>Extensive microbial diversity within the chicken gut microbiome revealed by metagenomics and culture.</title>
        <authorList>
            <person name="Gilroy R."/>
            <person name="Ravi A."/>
            <person name="Getino M."/>
            <person name="Pursley I."/>
            <person name="Horton D.L."/>
            <person name="Alikhan N.F."/>
            <person name="Baker D."/>
            <person name="Gharbi K."/>
            <person name="Hall N."/>
            <person name="Watson M."/>
            <person name="Adriaenssens E.M."/>
            <person name="Foster-Nyarko E."/>
            <person name="Jarju S."/>
            <person name="Secka A."/>
            <person name="Antonio M."/>
            <person name="Oren A."/>
            <person name="Chaudhuri R.R."/>
            <person name="La Ragione R."/>
            <person name="Hildebrand F."/>
            <person name="Pallen M.J."/>
        </authorList>
    </citation>
    <scope>NUCLEOTIDE SEQUENCE</scope>
    <source>
        <strain evidence="9">Gambia2-208</strain>
    </source>
</reference>
<evidence type="ECO:0000259" key="8">
    <source>
        <dbReference type="Pfam" id="PF14748"/>
    </source>
</evidence>
<dbReference type="InterPro" id="IPR008927">
    <property type="entry name" value="6-PGluconate_DH-like_C_sf"/>
</dbReference>
<name>A0A9D1ZGH3_9BACE</name>
<dbReference type="Gene3D" id="3.40.50.720">
    <property type="entry name" value="NAD(P)-binding Rossmann-like Domain"/>
    <property type="match status" value="1"/>
</dbReference>
<dbReference type="InterPro" id="IPR000304">
    <property type="entry name" value="Pyrroline-COOH_reductase"/>
</dbReference>
<dbReference type="SUPFAM" id="SSF51735">
    <property type="entry name" value="NAD(P)-binding Rossmann-fold domains"/>
    <property type="match status" value="1"/>
</dbReference>
<dbReference type="InterPro" id="IPR029036">
    <property type="entry name" value="P5CR_dimer"/>
</dbReference>
<feature type="domain" description="Pyrroline-5-carboxylate reductase dimerisation" evidence="8">
    <location>
        <begin position="166"/>
        <end position="264"/>
    </location>
</feature>
<comment type="catalytic activity">
    <reaction evidence="4">
        <text>L-proline + NAD(+) = (S)-1-pyrroline-5-carboxylate + NADH + 2 H(+)</text>
        <dbReference type="Rhea" id="RHEA:14105"/>
        <dbReference type="ChEBI" id="CHEBI:15378"/>
        <dbReference type="ChEBI" id="CHEBI:17388"/>
        <dbReference type="ChEBI" id="CHEBI:57540"/>
        <dbReference type="ChEBI" id="CHEBI:57945"/>
        <dbReference type="ChEBI" id="CHEBI:60039"/>
        <dbReference type="EC" id="1.5.1.2"/>
    </reaction>
</comment>
<comment type="catalytic activity">
    <reaction evidence="4">
        <text>L-proline + NADP(+) = (S)-1-pyrroline-5-carboxylate + NADPH + 2 H(+)</text>
        <dbReference type="Rhea" id="RHEA:14109"/>
        <dbReference type="ChEBI" id="CHEBI:15378"/>
        <dbReference type="ChEBI" id="CHEBI:17388"/>
        <dbReference type="ChEBI" id="CHEBI:57783"/>
        <dbReference type="ChEBI" id="CHEBI:58349"/>
        <dbReference type="ChEBI" id="CHEBI:60039"/>
        <dbReference type="EC" id="1.5.1.2"/>
    </reaction>
</comment>
<dbReference type="InterPro" id="IPR036291">
    <property type="entry name" value="NAD(P)-bd_dom_sf"/>
</dbReference>
<evidence type="ECO:0000256" key="1">
    <source>
        <dbReference type="ARBA" id="ARBA00005525"/>
    </source>
</evidence>
<dbReference type="InterPro" id="IPR028939">
    <property type="entry name" value="P5C_Rdtase_cat_N"/>
</dbReference>
<proteinExistence type="inferred from homology"/>
<evidence type="ECO:0000256" key="6">
    <source>
        <dbReference type="PIRSR" id="PIRSR000193-1"/>
    </source>
</evidence>